<accession>A0ACB8EZ68</accession>
<dbReference type="EMBL" id="CM037625">
    <property type="protein sequence ID" value="KAH7998313.1"/>
    <property type="molecule type" value="Genomic_DNA"/>
</dbReference>
<gene>
    <name evidence="1" type="ORF">K3G42_014881</name>
</gene>
<sequence length="114" mass="13052">MCSCSSTQARPTDHAYCETGGLRPIYSPLWLNKEGEYEATFRYHDKSGLIKPQLVVTCLCKQFKRRQWVSGLASNRFQIRVDLLTYKYLLCSPNKGTQGGMTSLQFNPHNSPMR</sequence>
<protein>
    <submittedName>
        <fullName evidence="1">Uncharacterized protein</fullName>
    </submittedName>
</protein>
<comment type="caution">
    <text evidence="1">The sequence shown here is derived from an EMBL/GenBank/DDBJ whole genome shotgun (WGS) entry which is preliminary data.</text>
</comment>
<reference evidence="1" key="1">
    <citation type="submission" date="2021-08" db="EMBL/GenBank/DDBJ databases">
        <title>The first chromosome-level gecko genome reveals the dynamic sex chromosomes of Neotropical dwarf geckos (Sphaerodactylidae: Sphaerodactylus).</title>
        <authorList>
            <person name="Pinto B.J."/>
            <person name="Keating S.E."/>
            <person name="Gamble T."/>
        </authorList>
    </citation>
    <scope>NUCLEOTIDE SEQUENCE</scope>
    <source>
        <strain evidence="1">TG3544</strain>
    </source>
</reference>
<evidence type="ECO:0000313" key="2">
    <source>
        <dbReference type="Proteomes" id="UP000827872"/>
    </source>
</evidence>
<organism evidence="1 2">
    <name type="scientific">Sphaerodactylus townsendi</name>
    <dbReference type="NCBI Taxonomy" id="933632"/>
    <lineage>
        <taxon>Eukaryota</taxon>
        <taxon>Metazoa</taxon>
        <taxon>Chordata</taxon>
        <taxon>Craniata</taxon>
        <taxon>Vertebrata</taxon>
        <taxon>Euteleostomi</taxon>
        <taxon>Lepidosauria</taxon>
        <taxon>Squamata</taxon>
        <taxon>Bifurcata</taxon>
        <taxon>Gekkota</taxon>
        <taxon>Sphaerodactylidae</taxon>
        <taxon>Sphaerodactylus</taxon>
    </lineage>
</organism>
<name>A0ACB8EZ68_9SAUR</name>
<dbReference type="Proteomes" id="UP000827872">
    <property type="component" value="Linkage Group LG12"/>
</dbReference>
<evidence type="ECO:0000313" key="1">
    <source>
        <dbReference type="EMBL" id="KAH7998313.1"/>
    </source>
</evidence>
<proteinExistence type="predicted"/>
<keyword evidence="2" id="KW-1185">Reference proteome</keyword>